<comment type="caution">
    <text evidence="1">The sequence shown here is derived from an EMBL/GenBank/DDBJ whole genome shotgun (WGS) entry which is preliminary data.</text>
</comment>
<name>A0ACC3A4I5_9EURO</name>
<dbReference type="EMBL" id="JAPDRQ010000103">
    <property type="protein sequence ID" value="KAJ9655161.1"/>
    <property type="molecule type" value="Genomic_DNA"/>
</dbReference>
<evidence type="ECO:0000313" key="1">
    <source>
        <dbReference type="EMBL" id="KAJ9655161.1"/>
    </source>
</evidence>
<accession>A0ACC3A4I5</accession>
<gene>
    <name evidence="1" type="primary">MDM31</name>
    <name evidence="1" type="ORF">H2198_005936</name>
</gene>
<reference evidence="1" key="1">
    <citation type="submission" date="2022-10" db="EMBL/GenBank/DDBJ databases">
        <title>Culturing micro-colonial fungi from biological soil crusts in the Mojave desert and describing Neophaeococcomyces mojavensis, and introducing the new genera and species Taxawa tesnikishii.</title>
        <authorList>
            <person name="Kurbessoian T."/>
            <person name="Stajich J.E."/>
        </authorList>
    </citation>
    <scope>NUCLEOTIDE SEQUENCE</scope>
    <source>
        <strain evidence="1">JES_112</strain>
    </source>
</reference>
<protein>
    <submittedName>
        <fullName evidence="1">Mitochondrial distribution and morphology protein 31, mitochondrial</fullName>
    </submittedName>
</protein>
<proteinExistence type="predicted"/>
<organism evidence="1 2">
    <name type="scientific">Neophaeococcomyces mojaviensis</name>
    <dbReference type="NCBI Taxonomy" id="3383035"/>
    <lineage>
        <taxon>Eukaryota</taxon>
        <taxon>Fungi</taxon>
        <taxon>Dikarya</taxon>
        <taxon>Ascomycota</taxon>
        <taxon>Pezizomycotina</taxon>
        <taxon>Eurotiomycetes</taxon>
        <taxon>Chaetothyriomycetidae</taxon>
        <taxon>Chaetothyriales</taxon>
        <taxon>Chaetothyriales incertae sedis</taxon>
        <taxon>Neophaeococcomyces</taxon>
    </lineage>
</organism>
<keyword evidence="2" id="KW-1185">Reference proteome</keyword>
<sequence length="896" mass="101510">MDSSGKEDKKPGQCVREQRPGWIWQYFILRGQEPWSGLRTHLPEVKVETEGSSNSQASEMQQLKDYLYAVTNKQVLEDAITARDAFRGGEDGLQGSGTERKLVTWRALKQICRAATSSWNTNDASRRISRASPIVIGQLFFASFGMMQATPPGFCWFSRFVLRHIVHRQQSFTPVSCSKEESSNTERLRRSNVLSSMTLTHRVGIGNAFKFGAAAPNAVFPPQTIARFSDPSFRYHIPHRIASRCASTWTAPQVHALSPSPNVSGGTASPAANLTTNVRSLSYRAFASPLAGVFPTTIRQEIDRKPHPSVSQCVYQVTFRRQFSDSVERRDAKTRQEKEAKDKILAKEHKSSDENSGGEHFYDRIHMPHFHRPTKEELLAAATGFWSRLKVRFKWATIRSARPFNVDEIVGFFSWIALGHVVWLVIGTTTFISLAIFAINTVFAQETLAGWVGEYLTKSSGLKVVFESAIVPKWGDGVITFKNVFVSRRPGQDKSSVRKGSAIEAAAAAASQEIPEEDQNYTQFDISLGEVNVTLSFSKWWNSKGLLQNVEIKRVRGVIDRTHVHWIDDGADPKSYRHEHNPGDFEIESFKIEDLLLTLHQPKRFRPFTVSIYQADLPRLRKQWIMYDFLCANNMTGEFDHSMFAIHQRQSHSALGTDLQEADKHEPWKRQSRLRIDGLNIDHLNRGVEGPFSWIHEGNVDIIADIMIPNDNDDSVIKVMSDFYDQVEAQFLLKKKHLQRLLDTNVILTQDDEGEDMVVQLPAPSATDASPDSDRRYLVMDLRVHLNDVRAVVPLFTKELSYVNSALIRPIVAYINSRRTFIPINCRVVKRVSDFDGSWTIYDSGLMDDLSAETYDAFSRDVTDEQARMRRFKKVGLWSLQLAVQAIFLGMAGNIA</sequence>
<evidence type="ECO:0000313" key="2">
    <source>
        <dbReference type="Proteomes" id="UP001172386"/>
    </source>
</evidence>
<dbReference type="Proteomes" id="UP001172386">
    <property type="component" value="Unassembled WGS sequence"/>
</dbReference>